<organism evidence="2">
    <name type="scientific">viral metagenome</name>
    <dbReference type="NCBI Taxonomy" id="1070528"/>
    <lineage>
        <taxon>unclassified sequences</taxon>
        <taxon>metagenomes</taxon>
        <taxon>organismal metagenomes</taxon>
    </lineage>
</organism>
<protein>
    <recommendedName>
        <fullName evidence="1">Superoxide dismutase copper/zinc binding domain-containing protein</fullName>
    </recommendedName>
</protein>
<name>A0A6C0CUZ1_9ZZZZ</name>
<feature type="domain" description="Superoxide dismutase copper/zinc binding" evidence="1">
    <location>
        <begin position="40"/>
        <end position="173"/>
    </location>
</feature>
<dbReference type="Gene3D" id="2.60.40.200">
    <property type="entry name" value="Superoxide dismutase, copper/zinc binding domain"/>
    <property type="match status" value="1"/>
</dbReference>
<accession>A0A6C0CUZ1</accession>
<dbReference type="SUPFAM" id="SSF49329">
    <property type="entry name" value="Cu,Zn superoxide dismutase-like"/>
    <property type="match status" value="1"/>
</dbReference>
<dbReference type="GO" id="GO:0006801">
    <property type="term" value="P:superoxide metabolic process"/>
    <property type="evidence" value="ECO:0007669"/>
    <property type="project" value="InterPro"/>
</dbReference>
<sequence length="176" mass="19097">MKNLLLGFFLIIVIIVNLIINNNINMQAVAVFQGKLKGSYVTFYQDGPKLPVKINIHVKNLSPGKHGFHVHEKGNLMKNDCSECAGHWNPTNKEHGGLNDSNSHAGDLGNILANEIGEVNKHISTDKLTLFGKNSILGRSIIIHADEDDLGKGGHDDSLITGHAGKRLDCAIIGYA</sequence>
<dbReference type="InterPro" id="IPR036423">
    <property type="entry name" value="SOD-like_Cu/Zn_dom_sf"/>
</dbReference>
<dbReference type="EMBL" id="MN739499">
    <property type="protein sequence ID" value="QHT08656.1"/>
    <property type="molecule type" value="Genomic_DNA"/>
</dbReference>
<evidence type="ECO:0000259" key="1">
    <source>
        <dbReference type="Pfam" id="PF00080"/>
    </source>
</evidence>
<dbReference type="InterPro" id="IPR001424">
    <property type="entry name" value="SOD_Cu_Zn_dom"/>
</dbReference>
<proteinExistence type="predicted"/>
<dbReference type="InterPro" id="IPR024134">
    <property type="entry name" value="SOD_Cu/Zn_/chaperone"/>
</dbReference>
<dbReference type="PANTHER" id="PTHR10003">
    <property type="entry name" value="SUPEROXIDE DISMUTASE CU-ZN -RELATED"/>
    <property type="match status" value="1"/>
</dbReference>
<dbReference type="Pfam" id="PF00080">
    <property type="entry name" value="Sod_Cu"/>
    <property type="match status" value="1"/>
</dbReference>
<dbReference type="AlphaFoldDB" id="A0A6C0CUZ1"/>
<evidence type="ECO:0000313" key="2">
    <source>
        <dbReference type="EMBL" id="QHT08656.1"/>
    </source>
</evidence>
<dbReference type="PRINTS" id="PR00068">
    <property type="entry name" value="CUZNDISMTASE"/>
</dbReference>
<reference evidence="2" key="1">
    <citation type="journal article" date="2020" name="Nature">
        <title>Giant virus diversity and host interactions through global metagenomics.</title>
        <authorList>
            <person name="Schulz F."/>
            <person name="Roux S."/>
            <person name="Paez-Espino D."/>
            <person name="Jungbluth S."/>
            <person name="Walsh D.A."/>
            <person name="Denef V.J."/>
            <person name="McMahon K.D."/>
            <person name="Konstantinidis K.T."/>
            <person name="Eloe-Fadrosh E.A."/>
            <person name="Kyrpides N.C."/>
            <person name="Woyke T."/>
        </authorList>
    </citation>
    <scope>NUCLEOTIDE SEQUENCE</scope>
    <source>
        <strain evidence="2">GVMAG-M-3300023109-53</strain>
    </source>
</reference>
<dbReference type="CDD" id="cd00305">
    <property type="entry name" value="Cu-Zn_Superoxide_Dismutase"/>
    <property type="match status" value="1"/>
</dbReference>
<dbReference type="GO" id="GO:0005507">
    <property type="term" value="F:copper ion binding"/>
    <property type="evidence" value="ECO:0007669"/>
    <property type="project" value="InterPro"/>
</dbReference>